<evidence type="ECO:0000256" key="1">
    <source>
        <dbReference type="ARBA" id="ARBA00004123"/>
    </source>
</evidence>
<keyword evidence="6" id="KW-0539">Nucleus</keyword>
<evidence type="ECO:0000256" key="7">
    <source>
        <dbReference type="SAM" id="MobiDB-lite"/>
    </source>
</evidence>
<evidence type="ECO:0008006" key="10">
    <source>
        <dbReference type="Google" id="ProtNLM"/>
    </source>
</evidence>
<feature type="region of interest" description="Disordered" evidence="7">
    <location>
        <begin position="263"/>
        <end position="307"/>
    </location>
</feature>
<dbReference type="GO" id="GO:0005681">
    <property type="term" value="C:spliceosomal complex"/>
    <property type="evidence" value="ECO:0007669"/>
    <property type="project" value="InterPro"/>
</dbReference>
<evidence type="ECO:0000256" key="2">
    <source>
        <dbReference type="ARBA" id="ARBA00022723"/>
    </source>
</evidence>
<organism evidence="8 9">
    <name type="scientific">Elsinoe batatas</name>
    <dbReference type="NCBI Taxonomy" id="2601811"/>
    <lineage>
        <taxon>Eukaryota</taxon>
        <taxon>Fungi</taxon>
        <taxon>Dikarya</taxon>
        <taxon>Ascomycota</taxon>
        <taxon>Pezizomycotina</taxon>
        <taxon>Dothideomycetes</taxon>
        <taxon>Dothideomycetidae</taxon>
        <taxon>Myriangiales</taxon>
        <taxon>Elsinoaceae</taxon>
        <taxon>Elsinoe</taxon>
    </lineage>
</organism>
<dbReference type="OrthoDB" id="77607at2759"/>
<feature type="region of interest" description="Disordered" evidence="7">
    <location>
        <begin position="185"/>
        <end position="225"/>
    </location>
</feature>
<dbReference type="Proteomes" id="UP000809789">
    <property type="component" value="Unassembled WGS sequence"/>
</dbReference>
<feature type="compositionally biased region" description="Acidic residues" evidence="7">
    <location>
        <begin position="286"/>
        <end position="301"/>
    </location>
</feature>
<dbReference type="GO" id="GO:0008270">
    <property type="term" value="F:zinc ion binding"/>
    <property type="evidence" value="ECO:0007669"/>
    <property type="project" value="UniProtKB-KW"/>
</dbReference>
<dbReference type="GO" id="GO:0003676">
    <property type="term" value="F:nucleic acid binding"/>
    <property type="evidence" value="ECO:0007669"/>
    <property type="project" value="InterPro"/>
</dbReference>
<evidence type="ECO:0000256" key="3">
    <source>
        <dbReference type="ARBA" id="ARBA00022771"/>
    </source>
</evidence>
<keyword evidence="2" id="KW-0479">Metal-binding</keyword>
<keyword evidence="4" id="KW-0862">Zinc</keyword>
<evidence type="ECO:0000256" key="5">
    <source>
        <dbReference type="ARBA" id="ARBA00023054"/>
    </source>
</evidence>
<dbReference type="GO" id="GO:0044773">
    <property type="term" value="P:mitotic DNA damage checkpoint signaling"/>
    <property type="evidence" value="ECO:0007669"/>
    <property type="project" value="TreeGrafter"/>
</dbReference>
<evidence type="ECO:0000313" key="9">
    <source>
        <dbReference type="Proteomes" id="UP000809789"/>
    </source>
</evidence>
<keyword evidence="9" id="KW-1185">Reference proteome</keyword>
<proteinExistence type="predicted"/>
<evidence type="ECO:0000313" key="8">
    <source>
        <dbReference type="EMBL" id="KAG8629497.1"/>
    </source>
</evidence>
<dbReference type="InterPro" id="IPR040050">
    <property type="entry name" value="ZNF830-like"/>
</dbReference>
<dbReference type="SUPFAM" id="SSF57667">
    <property type="entry name" value="beta-beta-alpha zinc fingers"/>
    <property type="match status" value="1"/>
</dbReference>
<name>A0A8K0L5D2_9PEZI</name>
<protein>
    <recommendedName>
        <fullName evidence="10">Zinc finger protein 830</fullName>
    </recommendedName>
</protein>
<dbReference type="EMBL" id="JAESVG020000003">
    <property type="protein sequence ID" value="KAG8629497.1"/>
    <property type="molecule type" value="Genomic_DNA"/>
</dbReference>
<dbReference type="PANTHER" id="PTHR13278:SF0">
    <property type="entry name" value="ZINC FINGER PROTEIN 830"/>
    <property type="match status" value="1"/>
</dbReference>
<keyword evidence="5" id="KW-0175">Coiled coil</keyword>
<accession>A0A8K0L5D2</accession>
<comment type="caution">
    <text evidence="8">The sequence shown here is derived from an EMBL/GenBank/DDBJ whole genome shotgun (WGS) entry which is preliminary data.</text>
</comment>
<dbReference type="PANTHER" id="PTHR13278">
    <property type="entry name" value="ZINC FINGER PROTEIN 830"/>
    <property type="match status" value="1"/>
</dbReference>
<sequence length="307" mass="34094">MTDARALLSASRQNRRVTHPYARYTDSGKLQCTLCEHAIKSEAQWNSHLKTPEHAKRALRAAEASKAQANSRKRKAGSDEEDDTRKRARGDSDDEDGDGRIAQIPRIEVSEEPDGEGQVVQEPSQAKADQALSNAAGQVKGFAIEDDPEWLELQKMLDEPAQDDKPTHHQVYANATISAAPMSVEEIAAKAREEQSTQKGRREQELEEERDDAQEALQAEFDEMDELEERVRKLREKREALRKASSTILPEQAGQIKDEVMMGVSGNAGDTGHIVGDSPDQNAGKDDEEDDDDDDDADLDDWNFGAD</sequence>
<reference evidence="8" key="1">
    <citation type="submission" date="2021-07" db="EMBL/GenBank/DDBJ databases">
        <title>Elsinoe batatas strain:CRI-CJ2 Genome sequencing and assembly.</title>
        <authorList>
            <person name="Huang L."/>
        </authorList>
    </citation>
    <scope>NUCLEOTIDE SEQUENCE</scope>
    <source>
        <strain evidence="8">CRI-CJ2</strain>
    </source>
</reference>
<keyword evidence="3" id="KW-0863">Zinc-finger</keyword>
<comment type="subcellular location">
    <subcellularLocation>
        <location evidence="1">Nucleus</location>
    </subcellularLocation>
</comment>
<evidence type="ECO:0000256" key="6">
    <source>
        <dbReference type="ARBA" id="ARBA00023242"/>
    </source>
</evidence>
<dbReference type="InterPro" id="IPR036236">
    <property type="entry name" value="Znf_C2H2_sf"/>
</dbReference>
<dbReference type="GO" id="GO:0033260">
    <property type="term" value="P:nuclear DNA replication"/>
    <property type="evidence" value="ECO:0007669"/>
    <property type="project" value="TreeGrafter"/>
</dbReference>
<evidence type="ECO:0000256" key="4">
    <source>
        <dbReference type="ARBA" id="ARBA00022833"/>
    </source>
</evidence>
<feature type="compositionally biased region" description="Acidic residues" evidence="7">
    <location>
        <begin position="205"/>
        <end position="225"/>
    </location>
</feature>
<gene>
    <name evidence="8" type="ORF">KVT40_003362</name>
</gene>
<feature type="compositionally biased region" description="Basic and acidic residues" evidence="7">
    <location>
        <begin position="187"/>
        <end position="204"/>
    </location>
</feature>
<dbReference type="AlphaFoldDB" id="A0A8K0L5D2"/>
<feature type="region of interest" description="Disordered" evidence="7">
    <location>
        <begin position="46"/>
        <end position="133"/>
    </location>
</feature>
<dbReference type="GO" id="GO:0033314">
    <property type="term" value="P:mitotic DNA replication checkpoint signaling"/>
    <property type="evidence" value="ECO:0007669"/>
    <property type="project" value="TreeGrafter"/>
</dbReference>